<organism evidence="1 2">
    <name type="scientific">Coemansia linderi</name>
    <dbReference type="NCBI Taxonomy" id="2663919"/>
    <lineage>
        <taxon>Eukaryota</taxon>
        <taxon>Fungi</taxon>
        <taxon>Fungi incertae sedis</taxon>
        <taxon>Zoopagomycota</taxon>
        <taxon>Kickxellomycotina</taxon>
        <taxon>Kickxellomycetes</taxon>
        <taxon>Kickxellales</taxon>
        <taxon>Kickxellaceae</taxon>
        <taxon>Coemansia</taxon>
    </lineage>
</organism>
<comment type="caution">
    <text evidence="1">The sequence shown here is derived from an EMBL/GenBank/DDBJ whole genome shotgun (WGS) entry which is preliminary data.</text>
</comment>
<proteinExistence type="predicted"/>
<evidence type="ECO:0000313" key="1">
    <source>
        <dbReference type="EMBL" id="KAJ2792137.1"/>
    </source>
</evidence>
<gene>
    <name evidence="1" type="ORF">GGI18_000635</name>
</gene>
<accession>A0ACC1KMT9</accession>
<evidence type="ECO:0000313" key="2">
    <source>
        <dbReference type="Proteomes" id="UP001140066"/>
    </source>
</evidence>
<dbReference type="Proteomes" id="UP001140066">
    <property type="component" value="Unassembled WGS sequence"/>
</dbReference>
<sequence length="111" mass="12780">MKGYARYSNGHKNNVIKNKMEEMIQLYESAVEQESVGEAMTKLNANNIIYYKAEKKVGANNFDKRSSEGKAIIQAKRVVQRQKLLTQRGHSINAKRRELSIGMSRLELQDY</sequence>
<dbReference type="EMBL" id="JANBUK010000051">
    <property type="protein sequence ID" value="KAJ2792137.1"/>
    <property type="molecule type" value="Genomic_DNA"/>
</dbReference>
<protein>
    <submittedName>
        <fullName evidence="1">Uncharacterized protein</fullName>
    </submittedName>
</protein>
<keyword evidence="2" id="KW-1185">Reference proteome</keyword>
<name>A0ACC1KMT9_9FUNG</name>
<reference evidence="1" key="1">
    <citation type="submission" date="2022-07" db="EMBL/GenBank/DDBJ databases">
        <title>Phylogenomic reconstructions and comparative analyses of Kickxellomycotina fungi.</title>
        <authorList>
            <person name="Reynolds N.K."/>
            <person name="Stajich J.E."/>
            <person name="Barry K."/>
            <person name="Grigoriev I.V."/>
            <person name="Crous P."/>
            <person name="Smith M.E."/>
        </authorList>
    </citation>
    <scope>NUCLEOTIDE SEQUENCE</scope>
    <source>
        <strain evidence="1">BCRC 34191</strain>
    </source>
</reference>